<dbReference type="Gene3D" id="3.40.50.1820">
    <property type="entry name" value="alpha/beta hydrolase"/>
    <property type="match status" value="1"/>
</dbReference>
<dbReference type="SUPFAM" id="SSF53474">
    <property type="entry name" value="alpha/beta-Hydrolases"/>
    <property type="match status" value="1"/>
</dbReference>
<dbReference type="EMBL" id="PDEA01000001">
    <property type="protein sequence ID" value="PEH88787.1"/>
    <property type="molecule type" value="Genomic_DNA"/>
</dbReference>
<evidence type="ECO:0000313" key="5">
    <source>
        <dbReference type="Proteomes" id="UP000220246"/>
    </source>
</evidence>
<dbReference type="InterPro" id="IPR003140">
    <property type="entry name" value="PLipase/COase/thioEstase"/>
</dbReference>
<dbReference type="GeneID" id="80800820"/>
<dbReference type="InterPro" id="IPR050565">
    <property type="entry name" value="LYPA1-2/EST-like"/>
</dbReference>
<name>A0A2A7UU57_COMTR</name>
<dbReference type="PANTHER" id="PTHR10655">
    <property type="entry name" value="LYSOPHOSPHOLIPASE-RELATED"/>
    <property type="match status" value="1"/>
</dbReference>
<organism evidence="4 5">
    <name type="scientific">Comamonas terrigena</name>
    <dbReference type="NCBI Taxonomy" id="32013"/>
    <lineage>
        <taxon>Bacteria</taxon>
        <taxon>Pseudomonadati</taxon>
        <taxon>Pseudomonadota</taxon>
        <taxon>Betaproteobacteria</taxon>
        <taxon>Burkholderiales</taxon>
        <taxon>Comamonadaceae</taxon>
        <taxon>Comamonas</taxon>
    </lineage>
</organism>
<keyword evidence="5" id="KW-1185">Reference proteome</keyword>
<dbReference type="AlphaFoldDB" id="A0A2A7UU57"/>
<evidence type="ECO:0000256" key="1">
    <source>
        <dbReference type="ARBA" id="ARBA00006499"/>
    </source>
</evidence>
<gene>
    <name evidence="4" type="ORF">CRM82_09400</name>
</gene>
<dbReference type="STRING" id="1219032.GCA_001515545_02719"/>
<sequence length="224" mass="24509">MDTPALQLPLNGYIRPAQAAPEQAWLLVLMHGVGSNAQDLFSLAPYVPPQFHVLSLQAPYAMGPDAFAWFQFSVNPDGSRTIAADQEQHSRALVAQTVRQAAEQLGVPPERVVVGGFSQGGIMSLSLLLTQPALLHAICVWHSRLLPEVLPLQVPPAQLAGRQVWLSHGTQDNVIPLTSAHLTRARLEPLPVQLRYHEYPCAHTIHPDELRDCVQWLQGLTAAA</sequence>
<accession>A0A2A7UU57</accession>
<dbReference type="RefSeq" id="WP_066538957.1">
    <property type="nucleotide sequence ID" value="NZ_DALZQJ010000002.1"/>
</dbReference>
<evidence type="ECO:0000313" key="4">
    <source>
        <dbReference type="EMBL" id="PEH88787.1"/>
    </source>
</evidence>
<keyword evidence="2" id="KW-0378">Hydrolase</keyword>
<proteinExistence type="inferred from homology"/>
<dbReference type="PANTHER" id="PTHR10655:SF17">
    <property type="entry name" value="LYSOPHOSPHOLIPASE-LIKE PROTEIN 1"/>
    <property type="match status" value="1"/>
</dbReference>
<dbReference type="Pfam" id="PF02230">
    <property type="entry name" value="Abhydrolase_2"/>
    <property type="match status" value="1"/>
</dbReference>
<evidence type="ECO:0000259" key="3">
    <source>
        <dbReference type="Pfam" id="PF02230"/>
    </source>
</evidence>
<comment type="caution">
    <text evidence="4">The sequence shown here is derived from an EMBL/GenBank/DDBJ whole genome shotgun (WGS) entry which is preliminary data.</text>
</comment>
<feature type="domain" description="Phospholipase/carboxylesterase/thioesterase" evidence="3">
    <location>
        <begin position="23"/>
        <end position="218"/>
    </location>
</feature>
<dbReference type="OrthoDB" id="9801763at2"/>
<evidence type="ECO:0000256" key="2">
    <source>
        <dbReference type="ARBA" id="ARBA00022801"/>
    </source>
</evidence>
<reference evidence="5" key="1">
    <citation type="submission" date="2017-09" db="EMBL/GenBank/DDBJ databases">
        <title>FDA dAtabase for Regulatory Grade micrObial Sequences (FDA-ARGOS): Supporting development and validation of Infectious Disease Dx tests.</title>
        <authorList>
            <person name="Minogue T."/>
            <person name="Wolcott M."/>
            <person name="Wasieloski L."/>
            <person name="Aguilar W."/>
            <person name="Moore D."/>
            <person name="Tallon L."/>
            <person name="Sadzewicz L."/>
            <person name="Ott S."/>
            <person name="Zhao X."/>
            <person name="Nagaraj S."/>
            <person name="Vavikolanu K."/>
            <person name="Aluvathingal J."/>
            <person name="Nadendla S."/>
            <person name="Sichtig H."/>
        </authorList>
    </citation>
    <scope>NUCLEOTIDE SEQUENCE [LARGE SCALE GENOMIC DNA]</scope>
    <source>
        <strain evidence="5">FDAARGOS_394</strain>
    </source>
</reference>
<dbReference type="GO" id="GO:0016787">
    <property type="term" value="F:hydrolase activity"/>
    <property type="evidence" value="ECO:0007669"/>
    <property type="project" value="UniProtKB-KW"/>
</dbReference>
<dbReference type="Proteomes" id="UP000220246">
    <property type="component" value="Unassembled WGS sequence"/>
</dbReference>
<protein>
    <submittedName>
        <fullName evidence="4">Phospholipase</fullName>
    </submittedName>
</protein>
<dbReference type="InterPro" id="IPR029058">
    <property type="entry name" value="AB_hydrolase_fold"/>
</dbReference>
<comment type="similarity">
    <text evidence="1">Belongs to the AB hydrolase superfamily. AB hydrolase 2 family.</text>
</comment>